<evidence type="ECO:0000313" key="3">
    <source>
        <dbReference type="EMBL" id="MBB5726036.1"/>
    </source>
</evidence>
<dbReference type="InterPro" id="IPR005802">
    <property type="entry name" value="ADC_synth_comp_1"/>
</dbReference>
<sequence>MRLAAPFVLLHDARAGLDRARLYRAPRRVLTAHRPAEVPALLAAIRAWPGAAAGFLSYGAGAAFEPAAAGEPASPTPLAWFGLFDGHEEIEDVAALLPDPAGAWTGAPEPEASRAEYRAMFDAAQALIRAGDLYQLNLTFRARVPFLGDPLALYAGLRRASAAGWSALVATGTQTILSLSPELFFTRDGDALVSRPMKGTARRHADPAIDLAVGRALAADAKQRAENLMIVDLMRNDLSRVAVPGSVAVPELFAVERYPTVHQLTSKVTATLAPARDAVDVLSALFPCGSITGAPKVRAMQAIAAVERGSPRGAYTGAIGRIDADGSAAFNVAIRTLTIDEGADHAVVGIGGGIVADSRVDDEWDEAMAKAAFLAGARRCVDLLETMAFDPDEGVLRIERHLERLRASAVALGFVFDRHSARNELQAATFRLSAAARVRLLMAQSGVTAIEIAAAPPAPDRPLRVALAPLPVGERDWRLRHKTSDRRFYDDARAASGADEVLFFTPDGRLTEGSFTSLFVPRGDTLVTPRAGPLLPGVLRGELLDTGKAVEGDLVAADLRDGLFVGNALRGLMRATLAVAQ</sequence>
<dbReference type="SUPFAM" id="SSF56322">
    <property type="entry name" value="ADC synthase"/>
    <property type="match status" value="1"/>
</dbReference>
<gene>
    <name evidence="3" type="ORF">FHS97_001968</name>
</gene>
<evidence type="ECO:0000259" key="2">
    <source>
        <dbReference type="Pfam" id="PF00425"/>
    </source>
</evidence>
<dbReference type="PRINTS" id="PR00095">
    <property type="entry name" value="ANTSNTHASEI"/>
</dbReference>
<dbReference type="InterPro" id="IPR043131">
    <property type="entry name" value="BCAT-like_N"/>
</dbReference>
<keyword evidence="3" id="KW-0808">Transferase</keyword>
<dbReference type="Gene3D" id="3.60.120.10">
    <property type="entry name" value="Anthranilate synthase"/>
    <property type="match status" value="1"/>
</dbReference>
<dbReference type="EMBL" id="JACIJN010000005">
    <property type="protein sequence ID" value="MBB5726036.1"/>
    <property type="molecule type" value="Genomic_DNA"/>
</dbReference>
<reference evidence="3 4" key="1">
    <citation type="submission" date="2020-08" db="EMBL/GenBank/DDBJ databases">
        <title>Genomic Encyclopedia of Type Strains, Phase IV (KMG-IV): sequencing the most valuable type-strain genomes for metagenomic binning, comparative biology and taxonomic classification.</title>
        <authorList>
            <person name="Goeker M."/>
        </authorList>
    </citation>
    <scope>NUCLEOTIDE SEQUENCE [LARGE SCALE GENOMIC DNA]</scope>
    <source>
        <strain evidence="3 4">DSM 101535</strain>
    </source>
</reference>
<dbReference type="InterPro" id="IPR015890">
    <property type="entry name" value="Chorismate_C"/>
</dbReference>
<name>A0ABR6N5J0_9SPHN</name>
<dbReference type="SUPFAM" id="SSF56752">
    <property type="entry name" value="D-aminoacid aminotransferase-like PLP-dependent enzymes"/>
    <property type="match status" value="1"/>
</dbReference>
<keyword evidence="3" id="KW-0456">Lyase</keyword>
<dbReference type="RefSeq" id="WP_184036448.1">
    <property type="nucleotide sequence ID" value="NZ_BAABAR010000003.1"/>
</dbReference>
<organism evidence="3 4">
    <name type="scientific">Sphingomonas endophytica</name>
    <dbReference type="NCBI Taxonomy" id="869719"/>
    <lineage>
        <taxon>Bacteria</taxon>
        <taxon>Pseudomonadati</taxon>
        <taxon>Pseudomonadota</taxon>
        <taxon>Alphaproteobacteria</taxon>
        <taxon>Sphingomonadales</taxon>
        <taxon>Sphingomonadaceae</taxon>
        <taxon>Sphingomonas</taxon>
    </lineage>
</organism>
<dbReference type="Proteomes" id="UP000560131">
    <property type="component" value="Unassembled WGS sequence"/>
</dbReference>
<keyword evidence="3" id="KW-0032">Aminotransferase</keyword>
<dbReference type="PANTHER" id="PTHR11236">
    <property type="entry name" value="AMINOBENZOATE/ANTHRANILATE SYNTHASE"/>
    <property type="match status" value="1"/>
</dbReference>
<dbReference type="Gene3D" id="3.30.470.10">
    <property type="match status" value="1"/>
</dbReference>
<dbReference type="GO" id="GO:0046820">
    <property type="term" value="F:4-amino-4-deoxychorismate synthase activity"/>
    <property type="evidence" value="ECO:0007669"/>
    <property type="project" value="UniProtKB-EC"/>
</dbReference>
<dbReference type="NCBIfam" id="TIGR00553">
    <property type="entry name" value="pabB"/>
    <property type="match status" value="1"/>
</dbReference>
<feature type="domain" description="Chorismate-utilising enzyme C-terminal" evidence="2">
    <location>
        <begin position="114"/>
        <end position="370"/>
    </location>
</feature>
<evidence type="ECO:0000313" key="4">
    <source>
        <dbReference type="Proteomes" id="UP000560131"/>
    </source>
</evidence>
<evidence type="ECO:0000256" key="1">
    <source>
        <dbReference type="ARBA" id="ARBA00014472"/>
    </source>
</evidence>
<dbReference type="InterPro" id="IPR043132">
    <property type="entry name" value="BCAT-like_C"/>
</dbReference>
<comment type="caution">
    <text evidence="3">The sequence shown here is derived from an EMBL/GenBank/DDBJ whole genome shotgun (WGS) entry which is preliminary data.</text>
</comment>
<dbReference type="InterPro" id="IPR036038">
    <property type="entry name" value="Aminotransferase-like"/>
</dbReference>
<dbReference type="InterPro" id="IPR001544">
    <property type="entry name" value="Aminotrans_IV"/>
</dbReference>
<dbReference type="GO" id="GO:0008696">
    <property type="term" value="F:4-amino-4-deoxychorismate lyase activity"/>
    <property type="evidence" value="ECO:0007669"/>
    <property type="project" value="UniProtKB-EC"/>
</dbReference>
<dbReference type="Pfam" id="PF01063">
    <property type="entry name" value="Aminotran_4"/>
    <property type="match status" value="1"/>
</dbReference>
<protein>
    <recommendedName>
        <fullName evidence="1">Probable branched-chain-amino-acid aminotransferase</fullName>
    </recommendedName>
</protein>
<dbReference type="Pfam" id="PF00425">
    <property type="entry name" value="Chorismate_bind"/>
    <property type="match status" value="1"/>
</dbReference>
<keyword evidence="4" id="KW-1185">Reference proteome</keyword>
<dbReference type="PANTHER" id="PTHR11236:SF50">
    <property type="entry name" value="AMINODEOXYCHORISMATE SYNTHASE COMPONENT 1"/>
    <property type="match status" value="1"/>
</dbReference>
<dbReference type="InterPro" id="IPR005801">
    <property type="entry name" value="ADC_synthase"/>
</dbReference>
<accession>A0ABR6N5J0</accession>
<proteinExistence type="predicted"/>
<dbReference type="InterPro" id="IPR019999">
    <property type="entry name" value="Anth_synth_I-like"/>
</dbReference>
<dbReference type="Gene3D" id="3.20.10.10">
    <property type="entry name" value="D-amino Acid Aminotransferase, subunit A, domain 2"/>
    <property type="match status" value="1"/>
</dbReference>